<feature type="compositionally biased region" description="Basic and acidic residues" evidence="7">
    <location>
        <begin position="575"/>
        <end position="588"/>
    </location>
</feature>
<comment type="subcellular location">
    <subcellularLocation>
        <location evidence="1">Cytoplasm</location>
    </subcellularLocation>
</comment>
<protein>
    <recommendedName>
        <fullName evidence="8">Tail specific protease domain-containing protein</fullName>
    </recommendedName>
</protein>
<dbReference type="PIRSF" id="PIRSF036421">
    <property type="entry name" value="Tricorn_protease"/>
    <property type="match status" value="1"/>
</dbReference>
<dbReference type="Gene3D" id="2.130.10.10">
    <property type="entry name" value="YVTN repeat-like/Quinoprotein amine dehydrogenase"/>
    <property type="match status" value="1"/>
</dbReference>
<keyword evidence="5" id="KW-0378">Hydrolase</keyword>
<evidence type="ECO:0000256" key="2">
    <source>
        <dbReference type="ARBA" id="ARBA00008524"/>
    </source>
</evidence>
<dbReference type="AlphaFoldDB" id="A0A381P5A9"/>
<dbReference type="InterPro" id="IPR036034">
    <property type="entry name" value="PDZ_sf"/>
</dbReference>
<dbReference type="Gene3D" id="3.30.750.44">
    <property type="match status" value="1"/>
</dbReference>
<keyword evidence="3" id="KW-0963">Cytoplasm</keyword>
<evidence type="ECO:0000313" key="9">
    <source>
        <dbReference type="EMBL" id="SUZ61479.1"/>
    </source>
</evidence>
<dbReference type="Pfam" id="PF26550">
    <property type="entry name" value="Tricorn_2nd"/>
    <property type="match status" value="1"/>
</dbReference>
<dbReference type="Gene3D" id="3.90.226.10">
    <property type="entry name" value="2-enoyl-CoA Hydratase, Chain A, domain 1"/>
    <property type="match status" value="1"/>
</dbReference>
<dbReference type="Pfam" id="PF14685">
    <property type="entry name" value="PDZ_Tricorn"/>
    <property type="match status" value="1"/>
</dbReference>
<dbReference type="SUPFAM" id="SSF52096">
    <property type="entry name" value="ClpP/crotonase"/>
    <property type="match status" value="1"/>
</dbReference>
<evidence type="ECO:0000256" key="7">
    <source>
        <dbReference type="SAM" id="MobiDB-lite"/>
    </source>
</evidence>
<feature type="domain" description="Tail specific protease" evidence="8">
    <location>
        <begin position="914"/>
        <end position="1104"/>
    </location>
</feature>
<dbReference type="InterPro" id="IPR015943">
    <property type="entry name" value="WD40/YVTN_repeat-like_dom_sf"/>
</dbReference>
<keyword evidence="6" id="KW-0720">Serine protease</keyword>
<evidence type="ECO:0000259" key="8">
    <source>
        <dbReference type="SMART" id="SM00245"/>
    </source>
</evidence>
<dbReference type="GO" id="GO:0005737">
    <property type="term" value="C:cytoplasm"/>
    <property type="evidence" value="ECO:0007669"/>
    <property type="project" value="UniProtKB-SubCell"/>
</dbReference>
<name>A0A381P5A9_9ZZZZ</name>
<dbReference type="SMART" id="SM00245">
    <property type="entry name" value="TSPc"/>
    <property type="match status" value="1"/>
</dbReference>
<dbReference type="InterPro" id="IPR028204">
    <property type="entry name" value="Tricorn_C1"/>
</dbReference>
<feature type="non-terminal residue" evidence="9">
    <location>
        <position position="1"/>
    </location>
</feature>
<keyword evidence="4" id="KW-0645">Protease</keyword>
<dbReference type="GO" id="GO:0006508">
    <property type="term" value="P:proteolysis"/>
    <property type="evidence" value="ECO:0007669"/>
    <property type="project" value="UniProtKB-KW"/>
</dbReference>
<evidence type="ECO:0000256" key="3">
    <source>
        <dbReference type="ARBA" id="ARBA00022490"/>
    </source>
</evidence>
<evidence type="ECO:0000256" key="6">
    <source>
        <dbReference type="ARBA" id="ARBA00022825"/>
    </source>
</evidence>
<dbReference type="Gene3D" id="2.120.10.60">
    <property type="entry name" value="Tricorn protease N-terminal domain"/>
    <property type="match status" value="1"/>
</dbReference>
<dbReference type="SUPFAM" id="SSF82171">
    <property type="entry name" value="DPP6 N-terminal domain-like"/>
    <property type="match status" value="1"/>
</dbReference>
<comment type="similarity">
    <text evidence="2">Belongs to the peptidase S41B family.</text>
</comment>
<evidence type="ECO:0000256" key="4">
    <source>
        <dbReference type="ARBA" id="ARBA00022670"/>
    </source>
</evidence>
<reference evidence="9" key="1">
    <citation type="submission" date="2018-05" db="EMBL/GenBank/DDBJ databases">
        <authorList>
            <person name="Lanie J.A."/>
            <person name="Ng W.-L."/>
            <person name="Kazmierczak K.M."/>
            <person name="Andrzejewski T.M."/>
            <person name="Davidsen T.M."/>
            <person name="Wayne K.J."/>
            <person name="Tettelin H."/>
            <person name="Glass J.I."/>
            <person name="Rusch D."/>
            <person name="Podicherti R."/>
            <person name="Tsui H.-C.T."/>
            <person name="Winkler M.E."/>
        </authorList>
    </citation>
    <scope>NUCLEOTIDE SEQUENCE</scope>
</reference>
<dbReference type="EMBL" id="UINC01000806">
    <property type="protein sequence ID" value="SUZ61479.1"/>
    <property type="molecule type" value="Genomic_DNA"/>
</dbReference>
<proteinExistence type="inferred from homology"/>
<dbReference type="PANTHER" id="PTHR43253">
    <property type="entry name" value="TRICORN PROTEASE HOMOLOG 2-RELATED"/>
    <property type="match status" value="1"/>
</dbReference>
<dbReference type="SUPFAM" id="SSF69304">
    <property type="entry name" value="Tricorn protease N-terminal domain"/>
    <property type="match status" value="1"/>
</dbReference>
<dbReference type="GO" id="GO:0008236">
    <property type="term" value="F:serine-type peptidase activity"/>
    <property type="evidence" value="ECO:0007669"/>
    <property type="project" value="UniProtKB-KW"/>
</dbReference>
<feature type="region of interest" description="Disordered" evidence="7">
    <location>
        <begin position="552"/>
        <end position="588"/>
    </location>
</feature>
<dbReference type="Pfam" id="PF26549">
    <property type="entry name" value="Tricorn_N"/>
    <property type="match status" value="1"/>
</dbReference>
<dbReference type="Gene3D" id="2.30.42.10">
    <property type="match status" value="1"/>
</dbReference>
<dbReference type="SUPFAM" id="SSF50156">
    <property type="entry name" value="PDZ domain-like"/>
    <property type="match status" value="1"/>
</dbReference>
<dbReference type="CDD" id="cd07562">
    <property type="entry name" value="Peptidase_S41_TRI"/>
    <property type="match status" value="1"/>
</dbReference>
<evidence type="ECO:0000256" key="1">
    <source>
        <dbReference type="ARBA" id="ARBA00004496"/>
    </source>
</evidence>
<dbReference type="Pfam" id="PF03572">
    <property type="entry name" value="Peptidase_S41"/>
    <property type="match status" value="1"/>
</dbReference>
<dbReference type="InterPro" id="IPR012393">
    <property type="entry name" value="Tricorn_protease"/>
</dbReference>
<evidence type="ECO:0000256" key="5">
    <source>
        <dbReference type="ARBA" id="ARBA00022801"/>
    </source>
</evidence>
<dbReference type="InterPro" id="IPR005151">
    <property type="entry name" value="Tail-specific_protease"/>
</dbReference>
<dbReference type="PANTHER" id="PTHR43253:SF1">
    <property type="entry name" value="TRICORN PROTEASE HOMOLOG 2-RELATED"/>
    <property type="match status" value="1"/>
</dbReference>
<accession>A0A381P5A9</accession>
<dbReference type="Pfam" id="PF14684">
    <property type="entry name" value="Tricorn_C1"/>
    <property type="match status" value="1"/>
</dbReference>
<dbReference type="InterPro" id="IPR029414">
    <property type="entry name" value="Tricorn_PDZ"/>
</dbReference>
<dbReference type="InterPro" id="IPR029045">
    <property type="entry name" value="ClpP/crotonase-like_dom_sf"/>
</dbReference>
<gene>
    <name evidence="9" type="ORF">METZ01_LOCUS14333</name>
</gene>
<sequence length="1149" mass="130393">VKSRTDPHQKKLPTINGTGQGYFTQPTIFQNQIIFVCENDLWQVALEGGRAQRLTSSRSEIHSPAHSPNGLWIACCTMEEGEHDVYLMESSGGLLQRLTWLNSVTHIVGWSHNGQYIWFRSTHQAVHSRGSDAWIFRVSINGGPVECLPYGPAMTVNQQVNGNKGIVLGRNTLSNSRWKRYRGGMAGEIWVDKNNSGNFIRLFRDLPGNPVRPFWLKNRLWFVSDHEGVGNLFSCTPEGAEFRQETFQKEYYVRFPATDGQALVYHVGGELWTLDHEKKPSLKRESLIPIGWHSTKTRLQRRFFYGNTYWEDTMIHPQGHEVALIARGKLFSMPLWEQAVRQHGIRDGVRYRMPCWLPNGNLAAISDASLIKSNTKILSAMEEQLDVFAATPTEAPEYSHRLPPGRMQEISVSPRYQHLALTTSRMELFLLNAETGRISKLDDSKIREISDPVFSPDGRWLAYTKYLSLELTAIFLLDLKPSSNGKRTKPADPIQITQPVRYDFSPAFDPEGRWLYFLSSRTYNPIWDTVQTGTSFSKSMKPYLLTLKKDTPNPFISKPHPPGGQETGETAGSETKQETLDSKNSKSQNLKDKKNVSLEIDLDGIADRIVEFPVPEGVYKQILGLSNKVIFTEFPLAGTLDGLVSEDVLEKDDGIMWIYDFEKQEAETIVEEVGIVQTSAPDRPENSSRTMLYSSGDQLRALEAGIPISEETKAEKQPSRKSGWLDLSRIRISVQYQEEWAQMFQETWRLQKEFFWTEDLSGVDWERVYQRYARLLPRIGSRSELSDLIWEMQGELGTSHAYEFGGDYPYSPRYPVGCLGADLVFDSKQQSWIFQKIYSGDIWKTNEHSPLAEPGVSIEEGERLLAVGGVPVDEHKTPGELLVHQAGQFVPLTVTQGASDKLQVLNDKNFEDNSRQVIVKTLSGEQEVRYREWVRENVKTIDSLTGGRVGYLHLPDMSTHGIAEFHRGYLAQVDREGLIIDARYNAGGMVSPLILEKLAHRHLGFDVPRWGTPESYPYHTLRGHLIVIANQFTGSDGDMFTTSFRQLQLGLLVGKRTWGGVIGIDGRYQLVDGTTTTQPQYSIWFHHAGWSVENHGVDPDIEVEDTPQSYINNEDSLLERAVQEMLRLLKEKPVQSVSYSPSPRRVLPE</sequence>
<organism evidence="9">
    <name type="scientific">marine metagenome</name>
    <dbReference type="NCBI Taxonomy" id="408172"/>
    <lineage>
        <taxon>unclassified sequences</taxon>
        <taxon>metagenomes</taxon>
        <taxon>ecological metagenomes</taxon>
    </lineage>
</organism>